<dbReference type="GeneID" id="20084539"/>
<dbReference type="EMBL" id="KI913965">
    <property type="protein sequence ID" value="ETW00059.1"/>
    <property type="molecule type" value="Genomic_DNA"/>
</dbReference>
<dbReference type="GO" id="GO:0061640">
    <property type="term" value="P:cytoskeleton-dependent cytokinesis"/>
    <property type="evidence" value="ECO:0007669"/>
    <property type="project" value="InterPro"/>
</dbReference>
<dbReference type="Pfam" id="PF07426">
    <property type="entry name" value="Dynactin_p22"/>
    <property type="match status" value="1"/>
</dbReference>
<dbReference type="AlphaFoldDB" id="A0A024U1D0"/>
<gene>
    <name evidence="1" type="ORF">H310_07489</name>
</gene>
<protein>
    <submittedName>
        <fullName evidence="1">Uncharacterized protein</fullName>
    </submittedName>
</protein>
<name>A0A024U1D0_9STRA</name>
<accession>A0A024U1D0</accession>
<dbReference type="PANTHER" id="PTHR28360:SF1">
    <property type="entry name" value="DYNACTIN SUBUNIT 3"/>
    <property type="match status" value="1"/>
</dbReference>
<dbReference type="PANTHER" id="PTHR28360">
    <property type="entry name" value="DYNACTIN SUBUNIT 3"/>
    <property type="match status" value="1"/>
</dbReference>
<reference evidence="1" key="1">
    <citation type="submission" date="2013-12" db="EMBL/GenBank/DDBJ databases">
        <title>The Genome Sequence of Aphanomyces invadans NJM9701.</title>
        <authorList>
            <consortium name="The Broad Institute Genomics Platform"/>
            <person name="Russ C."/>
            <person name="Tyler B."/>
            <person name="van West P."/>
            <person name="Dieguez-Uribeondo J."/>
            <person name="Young S.K."/>
            <person name="Zeng Q."/>
            <person name="Gargeya S."/>
            <person name="Fitzgerald M."/>
            <person name="Abouelleil A."/>
            <person name="Alvarado L."/>
            <person name="Chapman S.B."/>
            <person name="Gainer-Dewar J."/>
            <person name="Goldberg J."/>
            <person name="Griggs A."/>
            <person name="Gujja S."/>
            <person name="Hansen M."/>
            <person name="Howarth C."/>
            <person name="Imamovic A."/>
            <person name="Ireland A."/>
            <person name="Larimer J."/>
            <person name="McCowan C."/>
            <person name="Murphy C."/>
            <person name="Pearson M."/>
            <person name="Poon T.W."/>
            <person name="Priest M."/>
            <person name="Roberts A."/>
            <person name="Saif S."/>
            <person name="Shea T."/>
            <person name="Sykes S."/>
            <person name="Wortman J."/>
            <person name="Nusbaum C."/>
            <person name="Birren B."/>
        </authorList>
    </citation>
    <scope>NUCLEOTIDE SEQUENCE [LARGE SCALE GENOMIC DNA]</scope>
    <source>
        <strain evidence="1">NJM9701</strain>
    </source>
</reference>
<dbReference type="OrthoDB" id="71244at2759"/>
<dbReference type="RefSeq" id="XP_008871084.1">
    <property type="nucleotide sequence ID" value="XM_008872862.1"/>
</dbReference>
<evidence type="ECO:0000313" key="1">
    <source>
        <dbReference type="EMBL" id="ETW00059.1"/>
    </source>
</evidence>
<organism evidence="1">
    <name type="scientific">Aphanomyces invadans</name>
    <dbReference type="NCBI Taxonomy" id="157072"/>
    <lineage>
        <taxon>Eukaryota</taxon>
        <taxon>Sar</taxon>
        <taxon>Stramenopiles</taxon>
        <taxon>Oomycota</taxon>
        <taxon>Saprolegniomycetes</taxon>
        <taxon>Saprolegniales</taxon>
        <taxon>Verrucalvaceae</taxon>
        <taxon>Aphanomyces</taxon>
    </lineage>
</organism>
<proteinExistence type="predicted"/>
<sequence length="190" mass="21181">MELEVAALERRVAALQARLGFVASDDRNVPMQTRLQALSENLSRLESSVDPPHVPSLHAAYQRQEKLLQPEFLEALSEHGRGASQQWKKAIVLSSEESVAKLAVQAKRLQELDASVLNSTFPSLSQEAQSALNRVETQNLLVTRQVIVQHQAVESLLTQYASIVHGMSKKFQLYDAYVRQLEEKAAVAHT</sequence>
<dbReference type="GO" id="GO:0005869">
    <property type="term" value="C:dynactin complex"/>
    <property type="evidence" value="ECO:0007669"/>
    <property type="project" value="InterPro"/>
</dbReference>
<dbReference type="VEuPathDB" id="FungiDB:H310_07489"/>
<dbReference type="InterPro" id="IPR009991">
    <property type="entry name" value="DCTN3"/>
</dbReference>